<dbReference type="Pfam" id="PF07085">
    <property type="entry name" value="DRTGG"/>
    <property type="match status" value="1"/>
</dbReference>
<dbReference type="Gene3D" id="3.90.1640.10">
    <property type="entry name" value="inorganic pyrophosphatase (n-terminal core)"/>
    <property type="match status" value="1"/>
</dbReference>
<evidence type="ECO:0000259" key="9">
    <source>
        <dbReference type="PROSITE" id="PS51371"/>
    </source>
</evidence>
<dbReference type="InterPro" id="IPR001667">
    <property type="entry name" value="DDH_dom"/>
</dbReference>
<dbReference type="SUPFAM" id="SSF64182">
    <property type="entry name" value="DHH phosphoesterases"/>
    <property type="match status" value="1"/>
</dbReference>
<comment type="cofactor">
    <cofactor evidence="1">
        <name>Mn(2+)</name>
        <dbReference type="ChEBI" id="CHEBI:29035"/>
    </cofactor>
</comment>
<comment type="catalytic activity">
    <reaction evidence="7">
        <text>diphosphate + H2O = 2 phosphate + H(+)</text>
        <dbReference type="Rhea" id="RHEA:24576"/>
        <dbReference type="ChEBI" id="CHEBI:15377"/>
        <dbReference type="ChEBI" id="CHEBI:15378"/>
        <dbReference type="ChEBI" id="CHEBI:33019"/>
        <dbReference type="ChEBI" id="CHEBI:43474"/>
        <dbReference type="EC" id="3.6.1.1"/>
    </reaction>
</comment>
<dbReference type="PANTHER" id="PTHR12112:SF22">
    <property type="entry name" value="MANGANESE-DEPENDENT INORGANIC PYROPHOSPHATASE-RELATED"/>
    <property type="match status" value="1"/>
</dbReference>
<dbReference type="FunFam" id="3.90.1640.10:FF:000001">
    <property type="entry name" value="Probable manganese-dependent inorganic pyrophosphatase"/>
    <property type="match status" value="1"/>
</dbReference>
<dbReference type="InterPro" id="IPR028979">
    <property type="entry name" value="Ser_kin/Pase_Hpr-like_N_sf"/>
</dbReference>
<dbReference type="Proteomes" id="UP001198200">
    <property type="component" value="Unassembled WGS sequence"/>
</dbReference>
<dbReference type="SUPFAM" id="SSF54631">
    <property type="entry name" value="CBS-domain pair"/>
    <property type="match status" value="1"/>
</dbReference>
<evidence type="ECO:0000256" key="8">
    <source>
        <dbReference type="PROSITE-ProRule" id="PRU00703"/>
    </source>
</evidence>
<dbReference type="InterPro" id="IPR000644">
    <property type="entry name" value="CBS_dom"/>
</dbReference>
<dbReference type="EC" id="3.6.1.1" evidence="2"/>
<dbReference type="AlphaFoldDB" id="A0AAE3E1Y1"/>
<dbReference type="SMART" id="SM01131">
    <property type="entry name" value="DHHA2"/>
    <property type="match status" value="1"/>
</dbReference>
<evidence type="ECO:0000313" key="10">
    <source>
        <dbReference type="EMBL" id="MCC2220189.1"/>
    </source>
</evidence>
<dbReference type="InterPro" id="IPR038222">
    <property type="entry name" value="DHHA2_dom_sf"/>
</dbReference>
<keyword evidence="3" id="KW-0479">Metal-binding</keyword>
<dbReference type="NCBIfam" id="NF011442">
    <property type="entry name" value="PRK14869.1-4"/>
    <property type="match status" value="1"/>
</dbReference>
<dbReference type="InterPro" id="IPR004097">
    <property type="entry name" value="DHHA2"/>
</dbReference>
<keyword evidence="11" id="KW-1185">Reference proteome</keyword>
<evidence type="ECO:0000256" key="2">
    <source>
        <dbReference type="ARBA" id="ARBA00012146"/>
    </source>
</evidence>
<gene>
    <name evidence="10" type="ORF">LKD48_00810</name>
</gene>
<dbReference type="GO" id="GO:0004427">
    <property type="term" value="F:inorganic diphosphate phosphatase activity"/>
    <property type="evidence" value="ECO:0007669"/>
    <property type="project" value="UniProtKB-EC"/>
</dbReference>
<reference evidence="10 11" key="1">
    <citation type="submission" date="2021-10" db="EMBL/GenBank/DDBJ databases">
        <title>Anaerobic single-cell dispensing facilitates the cultivation of human gut bacteria.</title>
        <authorList>
            <person name="Afrizal A."/>
        </authorList>
    </citation>
    <scope>NUCLEOTIDE SEQUENCE [LARGE SCALE GENOMIC DNA]</scope>
    <source>
        <strain evidence="10 11">CLA-AA-H224</strain>
    </source>
</reference>
<dbReference type="Gene3D" id="3.10.580.10">
    <property type="entry name" value="CBS-domain"/>
    <property type="match status" value="1"/>
</dbReference>
<evidence type="ECO:0000256" key="4">
    <source>
        <dbReference type="ARBA" id="ARBA00022801"/>
    </source>
</evidence>
<dbReference type="GO" id="GO:0046872">
    <property type="term" value="F:metal ion binding"/>
    <property type="evidence" value="ECO:0007669"/>
    <property type="project" value="UniProtKB-KW"/>
</dbReference>
<dbReference type="PANTHER" id="PTHR12112">
    <property type="entry name" value="BNIP - RELATED"/>
    <property type="match status" value="1"/>
</dbReference>
<dbReference type="Gene3D" id="3.40.1390.20">
    <property type="entry name" value="HprK N-terminal domain-like"/>
    <property type="match status" value="1"/>
</dbReference>
<dbReference type="SMART" id="SM00116">
    <property type="entry name" value="CBS"/>
    <property type="match status" value="2"/>
</dbReference>
<dbReference type="Pfam" id="PF01368">
    <property type="entry name" value="DHH"/>
    <property type="match status" value="1"/>
</dbReference>
<feature type="domain" description="CBS" evidence="9">
    <location>
        <begin position="81"/>
        <end position="136"/>
    </location>
</feature>
<evidence type="ECO:0000256" key="3">
    <source>
        <dbReference type="ARBA" id="ARBA00022723"/>
    </source>
</evidence>
<feature type="domain" description="CBS" evidence="9">
    <location>
        <begin position="258"/>
        <end position="316"/>
    </location>
</feature>
<protein>
    <recommendedName>
        <fullName evidence="2">inorganic diphosphatase</fullName>
        <ecNumber evidence="2">3.6.1.1</ecNumber>
    </recommendedName>
    <alternativeName>
        <fullName evidence="6">Pyrophosphate phospho-hydrolase</fullName>
    </alternativeName>
</protein>
<dbReference type="InterPro" id="IPR046342">
    <property type="entry name" value="CBS_dom_sf"/>
</dbReference>
<dbReference type="SUPFAM" id="SSF75138">
    <property type="entry name" value="HprK N-terminal domain-like"/>
    <property type="match status" value="1"/>
</dbReference>
<organism evidence="10 11">
    <name type="scientific">Anthropogastromicrobium aceti</name>
    <dbReference type="NCBI Taxonomy" id="2981768"/>
    <lineage>
        <taxon>Bacteria</taxon>
        <taxon>Bacillati</taxon>
        <taxon>Bacillota</taxon>
        <taxon>Clostridia</taxon>
        <taxon>Lachnospirales</taxon>
        <taxon>Lachnospiraceae</taxon>
        <taxon>Anthropogastromicrobium</taxon>
    </lineage>
</organism>
<sequence>MMEEKEEMAKVFVVGHRNPDTDSICSAISYANLKNTSDDGKQYVACRAGRVNEETKYVLNYFGIQEPELVEDVRTQVRDIDFRRTPGVQRNISLKTAWRIMKDERVVTVPVVNRKRLEGVLTVSDITDSFMEAYDSEILSTAHTRYCNIVDTLEGTLLIGDEKAYYTKGKVLVAAANPDLMESYISKHDLVILGNRYESQLCAIEMEADCIVVCEGAPVSLTIRKLAQERGCTVISTPFDTFTAARFINQSMPISYFMRRDHLITFEEDEFIDDIRDTMASVRHRDFPIINSQGQYLGTISRRNLLGAKKKQVILVDHNESGQAVRGIQDAQILEIIDHHRLGTIETMTPVYFRNQPLGCTATIIYQMYQEQGVELTREIAGLLCGAIISDTLLFRSPTCTAIDRMVAEKLGMIAKIDLESFAKEMFAAGSNLKNKTEEQIFFQDYKRFTMESLEVGVAQISSMNPDELSELCTRMPAYLEKAAEQQKVDMIFMMLTSIIDESTILLCYGKNCEKIVQYAFTKQLTDGKVELPGVVSRKKQLVPALMTGIQMMMQ</sequence>
<evidence type="ECO:0000256" key="7">
    <source>
        <dbReference type="ARBA" id="ARBA00047820"/>
    </source>
</evidence>
<dbReference type="GO" id="GO:0005737">
    <property type="term" value="C:cytoplasm"/>
    <property type="evidence" value="ECO:0007669"/>
    <property type="project" value="InterPro"/>
</dbReference>
<dbReference type="Pfam" id="PF00571">
    <property type="entry name" value="CBS"/>
    <property type="match status" value="2"/>
</dbReference>
<keyword evidence="5" id="KW-0464">Manganese</keyword>
<dbReference type="NCBIfam" id="NF011443">
    <property type="entry name" value="PRK14869.1-5"/>
    <property type="match status" value="1"/>
</dbReference>
<comment type="caution">
    <text evidence="10">The sequence shown here is derived from an EMBL/GenBank/DDBJ whole genome shotgun (WGS) entry which is preliminary data.</text>
</comment>
<evidence type="ECO:0000256" key="1">
    <source>
        <dbReference type="ARBA" id="ARBA00001936"/>
    </source>
</evidence>
<keyword evidence="8" id="KW-0129">CBS domain</keyword>
<dbReference type="InterPro" id="IPR010766">
    <property type="entry name" value="DRTGG"/>
</dbReference>
<evidence type="ECO:0000256" key="6">
    <source>
        <dbReference type="ARBA" id="ARBA00032535"/>
    </source>
</evidence>
<keyword evidence="4 10" id="KW-0378">Hydrolase</keyword>
<dbReference type="Pfam" id="PF02833">
    <property type="entry name" value="DHHA2"/>
    <property type="match status" value="1"/>
</dbReference>
<evidence type="ECO:0000313" key="11">
    <source>
        <dbReference type="Proteomes" id="UP001198200"/>
    </source>
</evidence>
<dbReference type="InterPro" id="IPR038763">
    <property type="entry name" value="DHH_sf"/>
</dbReference>
<proteinExistence type="predicted"/>
<dbReference type="PROSITE" id="PS51371">
    <property type="entry name" value="CBS"/>
    <property type="match status" value="2"/>
</dbReference>
<accession>A0AAE3E1Y1</accession>
<dbReference type="Gene3D" id="3.10.310.20">
    <property type="entry name" value="DHHA2 domain"/>
    <property type="match status" value="1"/>
</dbReference>
<dbReference type="EMBL" id="JAJEQN010000002">
    <property type="protein sequence ID" value="MCC2220189.1"/>
    <property type="molecule type" value="Genomic_DNA"/>
</dbReference>
<name>A0AAE3E1Y1_9FIRM</name>
<evidence type="ECO:0000256" key="5">
    <source>
        <dbReference type="ARBA" id="ARBA00023211"/>
    </source>
</evidence>